<dbReference type="SUPFAM" id="SSF48452">
    <property type="entry name" value="TPR-like"/>
    <property type="match status" value="2"/>
</dbReference>
<feature type="transmembrane region" description="Helical" evidence="2">
    <location>
        <begin position="401"/>
        <end position="420"/>
    </location>
</feature>
<feature type="transmembrane region" description="Helical" evidence="2">
    <location>
        <begin position="102"/>
        <end position="120"/>
    </location>
</feature>
<dbReference type="PANTHER" id="PTHR37422:SF13">
    <property type="entry name" value="LIPOPOLYSACCHARIDE BIOSYNTHESIS PROTEIN PA4999-RELATED"/>
    <property type="match status" value="1"/>
</dbReference>
<dbReference type="Proteomes" id="UP000178065">
    <property type="component" value="Unassembled WGS sequence"/>
</dbReference>
<dbReference type="InterPro" id="IPR019734">
    <property type="entry name" value="TPR_rpt"/>
</dbReference>
<keyword evidence="2" id="KW-1133">Transmembrane helix</keyword>
<dbReference type="AlphaFoldDB" id="A0A1G2QZM4"/>
<dbReference type="InterPro" id="IPR011990">
    <property type="entry name" value="TPR-like_helical_dom_sf"/>
</dbReference>
<sequence length="773" mass="84816">MKLILWLERISKGSLYAAVLLLPLWFLPFTQNMVIYQKQTLLLVLVFVGLVAWLAKAVNQGEIRLRLSLIFIPAFLLLLGAGVSTLLSLWVSSSFWGWPLDVTDSFLTLAAFVLFSFLAFQVVQDHKELFRLLLVLLVSSGLAALYALAQVYGAYVLPFAFAKSSVFNTIGNSNDVSLFAAVLLPLALALAFVAKRQLRLALWVVAGILLACVVLFNFQTAWIVLIAGLLVLLAFGIWNMQKRAESGWISFPMALIIAAVFFLTFQVSLPGAPKDLPVQVSLSQRATLNVAKDVLKERALFGGGPGTFSLEYARHRPAELNQTIFFGTRFASGATELFDWFVTKGAVGLLLLLALFGVLKVVGAKSLVDFRGEKVVWMLQLGIFASLVALVVSQFLYPSSFLLWFVFWVLAAALALSAAPKTLHFTVSTYPFLALASSFVFLVVFVFGLGLLFLGGQKYAAEVLYLQGAKASAAGDLQGAIAKIGSAANLNGSVDIYWRDLAQLYLLKMNQVVGAAGLSQEQKQQQTQTAISNVVRAARAATSAAPANVANWNVQGFVYRSLIGIQGAEALAQEAYLKAAELEPTSPFPWTELARSQVMQAKNLGRQQGVSQIQGQMLENALENLQKALALKSDYAPAHYLLAVVYEQQGKVEEAVAKLEETKLIAQNDVGLAFQLGVIYWQRQEWDKAALELERARRINPNYSNARYILGLVYDVKGNKEAARQEFSAVWRLNPDNEEVQRILENLEQGLPALEGITPAQPPVQETPPEIQK</sequence>
<dbReference type="Gene3D" id="1.25.40.10">
    <property type="entry name" value="Tetratricopeptide repeat domain"/>
    <property type="match status" value="3"/>
</dbReference>
<feature type="transmembrane region" description="Helical" evidence="2">
    <location>
        <begin position="345"/>
        <end position="363"/>
    </location>
</feature>
<feature type="transmembrane region" description="Helical" evidence="2">
    <location>
        <begin position="200"/>
        <end position="216"/>
    </location>
</feature>
<evidence type="ECO:0000256" key="2">
    <source>
        <dbReference type="SAM" id="Phobius"/>
    </source>
</evidence>
<reference evidence="3 4" key="1">
    <citation type="journal article" date="2016" name="Nat. Commun.">
        <title>Thousands of microbial genomes shed light on interconnected biogeochemical processes in an aquifer system.</title>
        <authorList>
            <person name="Anantharaman K."/>
            <person name="Brown C.T."/>
            <person name="Hug L.A."/>
            <person name="Sharon I."/>
            <person name="Castelle C.J."/>
            <person name="Probst A.J."/>
            <person name="Thomas B.C."/>
            <person name="Singh A."/>
            <person name="Wilkins M.J."/>
            <person name="Karaoz U."/>
            <person name="Brodie E.L."/>
            <person name="Williams K.H."/>
            <person name="Hubbard S.S."/>
            <person name="Banfield J.F."/>
        </authorList>
    </citation>
    <scope>NUCLEOTIDE SEQUENCE [LARGE SCALE GENOMIC DNA]</scope>
</reference>
<feature type="transmembrane region" description="Helical" evidence="2">
    <location>
        <begin position="132"/>
        <end position="156"/>
    </location>
</feature>
<dbReference type="EMBL" id="MHTT01000008">
    <property type="protein sequence ID" value="OHA65973.1"/>
    <property type="molecule type" value="Genomic_DNA"/>
</dbReference>
<dbReference type="STRING" id="1802448.A2672_00060"/>
<keyword evidence="1" id="KW-0802">TPR repeat</keyword>
<feature type="repeat" description="TPR" evidence="1">
    <location>
        <begin position="670"/>
        <end position="703"/>
    </location>
</feature>
<feature type="transmembrane region" description="Helical" evidence="2">
    <location>
        <begin position="222"/>
        <end position="240"/>
    </location>
</feature>
<dbReference type="PANTHER" id="PTHR37422">
    <property type="entry name" value="TEICHURONIC ACID BIOSYNTHESIS PROTEIN TUAE"/>
    <property type="match status" value="1"/>
</dbReference>
<dbReference type="PROSITE" id="PS50005">
    <property type="entry name" value="TPR"/>
    <property type="match status" value="2"/>
</dbReference>
<feature type="transmembrane region" description="Helical" evidence="2">
    <location>
        <begin position="176"/>
        <end position="193"/>
    </location>
</feature>
<feature type="transmembrane region" description="Helical" evidence="2">
    <location>
        <begin position="432"/>
        <end position="454"/>
    </location>
</feature>
<dbReference type="Pfam" id="PF13432">
    <property type="entry name" value="TPR_16"/>
    <property type="match status" value="1"/>
</dbReference>
<feature type="repeat" description="TPR" evidence="1">
    <location>
        <begin position="704"/>
        <end position="737"/>
    </location>
</feature>
<gene>
    <name evidence="3" type="ORF">A2672_00060</name>
</gene>
<protein>
    <submittedName>
        <fullName evidence="3">Uncharacterized protein</fullName>
    </submittedName>
</protein>
<keyword evidence="2" id="KW-0472">Membrane</keyword>
<organism evidence="3 4">
    <name type="scientific">Candidatus Wildermuthbacteria bacterium RIFCSPHIGHO2_01_FULL_49_22b</name>
    <dbReference type="NCBI Taxonomy" id="1802448"/>
    <lineage>
        <taxon>Bacteria</taxon>
        <taxon>Candidatus Wildermuthiibacteriota</taxon>
    </lineage>
</organism>
<name>A0A1G2QZM4_9BACT</name>
<feature type="transmembrane region" description="Helical" evidence="2">
    <location>
        <begin position="35"/>
        <end position="55"/>
    </location>
</feature>
<keyword evidence="2" id="KW-0812">Transmembrane</keyword>
<dbReference type="InterPro" id="IPR051533">
    <property type="entry name" value="WaaL-like"/>
</dbReference>
<evidence type="ECO:0000313" key="4">
    <source>
        <dbReference type="Proteomes" id="UP000178065"/>
    </source>
</evidence>
<evidence type="ECO:0000313" key="3">
    <source>
        <dbReference type="EMBL" id="OHA65973.1"/>
    </source>
</evidence>
<dbReference type="Pfam" id="PF13414">
    <property type="entry name" value="TPR_11"/>
    <property type="match status" value="1"/>
</dbReference>
<feature type="transmembrane region" description="Helical" evidence="2">
    <location>
        <begin position="375"/>
        <end position="395"/>
    </location>
</feature>
<comment type="caution">
    <text evidence="3">The sequence shown here is derived from an EMBL/GenBank/DDBJ whole genome shotgun (WGS) entry which is preliminary data.</text>
</comment>
<feature type="transmembrane region" description="Helical" evidence="2">
    <location>
        <begin position="12"/>
        <end position="29"/>
    </location>
</feature>
<feature type="transmembrane region" description="Helical" evidence="2">
    <location>
        <begin position="67"/>
        <end position="90"/>
    </location>
</feature>
<evidence type="ECO:0000256" key="1">
    <source>
        <dbReference type="PROSITE-ProRule" id="PRU00339"/>
    </source>
</evidence>
<accession>A0A1G2QZM4</accession>
<feature type="transmembrane region" description="Helical" evidence="2">
    <location>
        <begin position="247"/>
        <end position="269"/>
    </location>
</feature>
<proteinExistence type="predicted"/>
<dbReference type="SMART" id="SM00028">
    <property type="entry name" value="TPR"/>
    <property type="match status" value="4"/>
</dbReference>